<evidence type="ECO:0000256" key="2">
    <source>
        <dbReference type="ARBA" id="ARBA00022729"/>
    </source>
</evidence>
<dbReference type="Pfam" id="PF01497">
    <property type="entry name" value="Peripla_BP_2"/>
    <property type="match status" value="1"/>
</dbReference>
<gene>
    <name evidence="4" type="ORF">OW729_15605</name>
</gene>
<proteinExistence type="inferred from homology"/>
<keyword evidence="4" id="KW-0675">Receptor</keyword>
<dbReference type="InterPro" id="IPR054828">
    <property type="entry name" value="Vit_B12_bind_prot"/>
</dbReference>
<name>A0ABT4DFZ9_9CLOT</name>
<organism evidence="4 5">
    <name type="scientific">Clostridium brassicae</name>
    <dbReference type="NCBI Taxonomy" id="2999072"/>
    <lineage>
        <taxon>Bacteria</taxon>
        <taxon>Bacillati</taxon>
        <taxon>Bacillota</taxon>
        <taxon>Clostridia</taxon>
        <taxon>Eubacteriales</taxon>
        <taxon>Clostridiaceae</taxon>
        <taxon>Clostridium</taxon>
    </lineage>
</organism>
<sequence>MKNRSNIKKVFSLILVFSLIMSLMVGCGSKKSESTATSKSTSTKKVSFKDGINRDIELDKPAEKIVVFSPCLNYVCALNAQDKIVGVGTKKSIEAKLVKKLIPNIEKIPDCVGSTKTPNIEQIMSLKPDLVIISEKSKGNLDVLEKSGLKVFVAKGEDIEGLKDTISNLGIALGKEDKGKEFVKYYDDNISKIKDKVKNVKNEEKLKVYFAGSDILNTCSKNMYQNFIIDVAGGKNVSAELSGSRWVKVSPEQILKWNPDVIFIPQYSKTTKVEDVLKSEKWKNISAVKNKKVYSFPSNLISWDYPSAQAILGVMWTAKIINPEVFKDMDVEKEADNFFKEFFGKGFKELGGKIN</sequence>
<dbReference type="Gene3D" id="1.20.58.2180">
    <property type="match status" value="1"/>
</dbReference>
<dbReference type="EMBL" id="JAPQFJ010000019">
    <property type="protein sequence ID" value="MCY6960046.1"/>
    <property type="molecule type" value="Genomic_DNA"/>
</dbReference>
<evidence type="ECO:0000256" key="1">
    <source>
        <dbReference type="ARBA" id="ARBA00008814"/>
    </source>
</evidence>
<dbReference type="PROSITE" id="PS51257">
    <property type="entry name" value="PROKAR_LIPOPROTEIN"/>
    <property type="match status" value="1"/>
</dbReference>
<evidence type="ECO:0000313" key="5">
    <source>
        <dbReference type="Proteomes" id="UP001144612"/>
    </source>
</evidence>
<reference evidence="4" key="1">
    <citation type="submission" date="2022-12" db="EMBL/GenBank/DDBJ databases">
        <title>Clostridium sp. nov., isolated from industrial wastewater.</title>
        <authorList>
            <person name="Jiayan W."/>
        </authorList>
    </citation>
    <scope>NUCLEOTIDE SEQUENCE</scope>
    <source>
        <strain evidence="4">ZC22-4</strain>
    </source>
</reference>
<keyword evidence="2" id="KW-0732">Signal</keyword>
<dbReference type="PANTHER" id="PTHR30535:SF34">
    <property type="entry name" value="MOLYBDATE-BINDING PROTEIN MOLA"/>
    <property type="match status" value="1"/>
</dbReference>
<dbReference type="SUPFAM" id="SSF53807">
    <property type="entry name" value="Helical backbone' metal receptor"/>
    <property type="match status" value="1"/>
</dbReference>
<feature type="domain" description="Fe/B12 periplasmic-binding" evidence="3">
    <location>
        <begin position="63"/>
        <end position="325"/>
    </location>
</feature>
<dbReference type="NCBIfam" id="NF038402">
    <property type="entry name" value="TroA_like"/>
    <property type="match status" value="1"/>
</dbReference>
<dbReference type="PANTHER" id="PTHR30535">
    <property type="entry name" value="VITAMIN B12-BINDING PROTEIN"/>
    <property type="match status" value="1"/>
</dbReference>
<evidence type="ECO:0000259" key="3">
    <source>
        <dbReference type="PROSITE" id="PS50983"/>
    </source>
</evidence>
<dbReference type="PROSITE" id="PS50983">
    <property type="entry name" value="FE_B12_PBP"/>
    <property type="match status" value="1"/>
</dbReference>
<protein>
    <submittedName>
        <fullName evidence="4">Helical backbone metal receptor</fullName>
    </submittedName>
</protein>
<evidence type="ECO:0000313" key="4">
    <source>
        <dbReference type="EMBL" id="MCY6960046.1"/>
    </source>
</evidence>
<keyword evidence="5" id="KW-1185">Reference proteome</keyword>
<dbReference type="RefSeq" id="WP_268062483.1">
    <property type="nucleotide sequence ID" value="NZ_JAPQFJ010000019.1"/>
</dbReference>
<comment type="similarity">
    <text evidence="1">Belongs to the bacterial solute-binding protein 8 family.</text>
</comment>
<accession>A0ABT4DFZ9</accession>
<comment type="caution">
    <text evidence="4">The sequence shown here is derived from an EMBL/GenBank/DDBJ whole genome shotgun (WGS) entry which is preliminary data.</text>
</comment>
<dbReference type="InterPro" id="IPR002491">
    <property type="entry name" value="ABC_transptr_periplasmic_BD"/>
</dbReference>
<dbReference type="InterPro" id="IPR050902">
    <property type="entry name" value="ABC_Transporter_SBP"/>
</dbReference>
<dbReference type="Gene3D" id="3.40.50.1980">
    <property type="entry name" value="Nitrogenase molybdenum iron protein domain"/>
    <property type="match status" value="2"/>
</dbReference>
<dbReference type="Proteomes" id="UP001144612">
    <property type="component" value="Unassembled WGS sequence"/>
</dbReference>